<sequence length="598" mass="67800">MAYTQGFLQLRALTTPLRVSPKWELRTAKPNRIVCKAQNEDVEDSDATNLSLLSRRLALGTALIGGAAAAGTKASPAGAVDIAPSVEPPPTTIPSYDNEEYPASIVDALSLNRTSFPEGFIFGTASSAYQYEGAASKDGREASVWDTFTHEHPEKIDDGSNADVAIAEYYRYVEDIKIMKDMNLDAYRFSISWSRILPNGKPGENEEGVNKKGIEYYNKLINHLIANGLEPYVTLFHWDTPQALETEYGGFASRRIIDDFRNYAQICFKYFGDRVKHWITLNEPWAYSREGYSVGLFAPGRCSPQQDPTCLGGNSATEPYIVTHNLLLAHAAAVDEYRKEYKESQNGEIGITLISRWFEPHDPDSEEDKNAAKRALDFLFGWYMEPLASGKYPQTMRDRVGDRLPEFTDEESTLVAGSYDFLGLNYYTTNYAANETAPGPFPSYEYDAGVRYLTEREGIPVGTPTGSSWLFVCPKGFKELLLYVKEKYHNPLIYITENGRGNDINEETLEDALLDTYRIDYYYRHLYYLLSAIREDVNVKGYFAWSLFDNFEWKNGYLVGFGLYHVDRNDNLKRRAKLSGKWFQTFLQKPQQKPSLKG</sequence>
<comment type="similarity">
    <text evidence="1 5">Belongs to the glycosyl hydrolase 1 family.</text>
</comment>
<keyword evidence="3 6" id="KW-0326">Glycosidase</keyword>
<dbReference type="EMBL" id="CP039354">
    <property type="protein sequence ID" value="QCE09140.1"/>
    <property type="molecule type" value="Genomic_DNA"/>
</dbReference>
<dbReference type="InterPro" id="IPR018120">
    <property type="entry name" value="Glyco_hydro_1_AS"/>
</dbReference>
<name>A0A4D6N5R6_VIGUN</name>
<dbReference type="Pfam" id="PF00232">
    <property type="entry name" value="Glyco_hydro_1"/>
    <property type="match status" value="1"/>
</dbReference>
<evidence type="ECO:0000256" key="5">
    <source>
        <dbReference type="RuleBase" id="RU003690"/>
    </source>
</evidence>
<evidence type="ECO:0000256" key="3">
    <source>
        <dbReference type="ARBA" id="ARBA00023295"/>
    </source>
</evidence>
<dbReference type="PROSITE" id="PS00572">
    <property type="entry name" value="GLYCOSYL_HYDROL_F1_1"/>
    <property type="match status" value="1"/>
</dbReference>
<evidence type="ECO:0000313" key="7">
    <source>
        <dbReference type="EMBL" id="QCE09140.1"/>
    </source>
</evidence>
<dbReference type="PANTHER" id="PTHR10353">
    <property type="entry name" value="GLYCOSYL HYDROLASE"/>
    <property type="match status" value="1"/>
</dbReference>
<gene>
    <name evidence="7" type="ORF">DEO72_LG10g359</name>
</gene>
<dbReference type="Proteomes" id="UP000501690">
    <property type="component" value="Linkage Group LG10"/>
</dbReference>
<proteinExistence type="inferred from homology"/>
<evidence type="ECO:0000256" key="6">
    <source>
        <dbReference type="RuleBase" id="RU004468"/>
    </source>
</evidence>
<feature type="active site" description="Nucleophile" evidence="4">
    <location>
        <position position="497"/>
    </location>
</feature>
<dbReference type="GO" id="GO:0005975">
    <property type="term" value="P:carbohydrate metabolic process"/>
    <property type="evidence" value="ECO:0007669"/>
    <property type="project" value="InterPro"/>
</dbReference>
<evidence type="ECO:0000256" key="4">
    <source>
        <dbReference type="PROSITE-ProRule" id="PRU10055"/>
    </source>
</evidence>
<dbReference type="PROSITE" id="PS00653">
    <property type="entry name" value="GLYCOSYL_HYDROL_F1_2"/>
    <property type="match status" value="1"/>
</dbReference>
<dbReference type="PANTHER" id="PTHR10353:SF327">
    <property type="entry name" value="GLYCOSIDE HYDROLASE FAMILY 1 PROTEIN"/>
    <property type="match status" value="1"/>
</dbReference>
<dbReference type="OrthoDB" id="65569at2759"/>
<dbReference type="AlphaFoldDB" id="A0A4D6N5R6"/>
<protein>
    <submittedName>
        <fullName evidence="7">Beta-glucosidase</fullName>
    </submittedName>
</protein>
<keyword evidence="8" id="KW-1185">Reference proteome</keyword>
<reference evidence="7 8" key="1">
    <citation type="submission" date="2019-04" db="EMBL/GenBank/DDBJ databases">
        <title>An improved genome assembly and genetic linkage map for asparagus bean, Vigna unguiculata ssp. sesquipedialis.</title>
        <authorList>
            <person name="Xia Q."/>
            <person name="Zhang R."/>
            <person name="Dong Y."/>
        </authorList>
    </citation>
    <scope>NUCLEOTIDE SEQUENCE [LARGE SCALE GENOMIC DNA]</scope>
    <source>
        <tissue evidence="7">Leaf</tissue>
    </source>
</reference>
<dbReference type="InterPro" id="IPR033132">
    <property type="entry name" value="GH_1_N_CS"/>
</dbReference>
<organism evidence="7 8">
    <name type="scientific">Vigna unguiculata</name>
    <name type="common">Cowpea</name>
    <dbReference type="NCBI Taxonomy" id="3917"/>
    <lineage>
        <taxon>Eukaryota</taxon>
        <taxon>Viridiplantae</taxon>
        <taxon>Streptophyta</taxon>
        <taxon>Embryophyta</taxon>
        <taxon>Tracheophyta</taxon>
        <taxon>Spermatophyta</taxon>
        <taxon>Magnoliopsida</taxon>
        <taxon>eudicotyledons</taxon>
        <taxon>Gunneridae</taxon>
        <taxon>Pentapetalae</taxon>
        <taxon>rosids</taxon>
        <taxon>fabids</taxon>
        <taxon>Fabales</taxon>
        <taxon>Fabaceae</taxon>
        <taxon>Papilionoideae</taxon>
        <taxon>50 kb inversion clade</taxon>
        <taxon>NPAAA clade</taxon>
        <taxon>indigoferoid/millettioid clade</taxon>
        <taxon>Phaseoleae</taxon>
        <taxon>Vigna</taxon>
    </lineage>
</organism>
<dbReference type="InterPro" id="IPR001360">
    <property type="entry name" value="Glyco_hydro_1"/>
</dbReference>
<dbReference type="Gene3D" id="3.20.20.80">
    <property type="entry name" value="Glycosidases"/>
    <property type="match status" value="1"/>
</dbReference>
<dbReference type="InterPro" id="IPR017853">
    <property type="entry name" value="GH"/>
</dbReference>
<evidence type="ECO:0000313" key="8">
    <source>
        <dbReference type="Proteomes" id="UP000501690"/>
    </source>
</evidence>
<accession>A0A4D6N5R6</accession>
<dbReference type="PRINTS" id="PR00131">
    <property type="entry name" value="GLHYDRLASE1"/>
</dbReference>
<keyword evidence="2 6" id="KW-0378">Hydrolase</keyword>
<dbReference type="SUPFAM" id="SSF51445">
    <property type="entry name" value="(Trans)glycosidases"/>
    <property type="match status" value="1"/>
</dbReference>
<dbReference type="Gramene" id="Vigun05g266300.1.v1.2">
    <property type="protein sequence ID" value="Vigun05g266300.1.v1.2"/>
    <property type="gene ID" value="Vigun05g266300.v1.2"/>
</dbReference>
<evidence type="ECO:0000256" key="2">
    <source>
        <dbReference type="ARBA" id="ARBA00022801"/>
    </source>
</evidence>
<dbReference type="GO" id="GO:0008422">
    <property type="term" value="F:beta-glucosidase activity"/>
    <property type="evidence" value="ECO:0007669"/>
    <property type="project" value="TreeGrafter"/>
</dbReference>
<dbReference type="FunFam" id="3.20.20.80:FF:000020">
    <property type="entry name" value="Beta-glucosidase 12"/>
    <property type="match status" value="1"/>
</dbReference>
<evidence type="ECO:0000256" key="1">
    <source>
        <dbReference type="ARBA" id="ARBA00010838"/>
    </source>
</evidence>